<protein>
    <submittedName>
        <fullName evidence="2">Uncharacterized protein</fullName>
    </submittedName>
</protein>
<evidence type="ECO:0000313" key="2">
    <source>
        <dbReference type="EMBL" id="MBW0559625.1"/>
    </source>
</evidence>
<dbReference type="Proteomes" id="UP000765509">
    <property type="component" value="Unassembled WGS sequence"/>
</dbReference>
<comment type="caution">
    <text evidence="2">The sequence shown here is derived from an EMBL/GenBank/DDBJ whole genome shotgun (WGS) entry which is preliminary data.</text>
</comment>
<organism evidence="2 3">
    <name type="scientific">Austropuccinia psidii MF-1</name>
    <dbReference type="NCBI Taxonomy" id="1389203"/>
    <lineage>
        <taxon>Eukaryota</taxon>
        <taxon>Fungi</taxon>
        <taxon>Dikarya</taxon>
        <taxon>Basidiomycota</taxon>
        <taxon>Pucciniomycotina</taxon>
        <taxon>Pucciniomycetes</taxon>
        <taxon>Pucciniales</taxon>
        <taxon>Sphaerophragmiaceae</taxon>
        <taxon>Austropuccinia</taxon>
    </lineage>
</organism>
<dbReference type="AlphaFoldDB" id="A0A9Q3PFT1"/>
<gene>
    <name evidence="2" type="ORF">O181_099340</name>
</gene>
<evidence type="ECO:0000256" key="1">
    <source>
        <dbReference type="SAM" id="MobiDB-lite"/>
    </source>
</evidence>
<sequence length="177" mass="19504">MKYHHCPTCPSLSFSPAPLFSSYNDLFILNKNNQILYNKTCVPSLPCKKTRQQPTPGPTGTQWLEDLFFHKQPEIPLQISIFDSNELTLPPFVEPSQPNEPPVPGLSQPSKPHADALNSFPATPASVIIIDNTPAGSHLPVPPPSTPTLEIPTTSCPHSYNEAQQEFRGLQLTLMIP</sequence>
<keyword evidence="3" id="KW-1185">Reference proteome</keyword>
<dbReference type="EMBL" id="AVOT02068357">
    <property type="protein sequence ID" value="MBW0559625.1"/>
    <property type="molecule type" value="Genomic_DNA"/>
</dbReference>
<proteinExistence type="predicted"/>
<evidence type="ECO:0000313" key="3">
    <source>
        <dbReference type="Proteomes" id="UP000765509"/>
    </source>
</evidence>
<reference evidence="2" key="1">
    <citation type="submission" date="2021-03" db="EMBL/GenBank/DDBJ databases">
        <title>Draft genome sequence of rust myrtle Austropuccinia psidii MF-1, a brazilian biotype.</title>
        <authorList>
            <person name="Quecine M.C."/>
            <person name="Pachon D.M.R."/>
            <person name="Bonatelli M.L."/>
            <person name="Correr F.H."/>
            <person name="Franceschini L.M."/>
            <person name="Leite T.F."/>
            <person name="Margarido G.R.A."/>
            <person name="Almeida C.A."/>
            <person name="Ferrarezi J.A."/>
            <person name="Labate C.A."/>
        </authorList>
    </citation>
    <scope>NUCLEOTIDE SEQUENCE</scope>
    <source>
        <strain evidence="2">MF-1</strain>
    </source>
</reference>
<name>A0A9Q3PFT1_9BASI</name>
<feature type="region of interest" description="Disordered" evidence="1">
    <location>
        <begin position="92"/>
        <end position="118"/>
    </location>
</feature>
<accession>A0A9Q3PFT1</accession>